<accession>A0A1G6S0A0</accession>
<feature type="signal peptide" evidence="1">
    <location>
        <begin position="1"/>
        <end position="22"/>
    </location>
</feature>
<dbReference type="Proteomes" id="UP000199603">
    <property type="component" value="Unassembled WGS sequence"/>
</dbReference>
<dbReference type="AlphaFoldDB" id="A0A1G6S0A0"/>
<gene>
    <name evidence="2" type="ORF">SAMN04488509_101182</name>
</gene>
<evidence type="ECO:0000313" key="3">
    <source>
        <dbReference type="Proteomes" id="UP000199603"/>
    </source>
</evidence>
<reference evidence="2 3" key="1">
    <citation type="submission" date="2016-10" db="EMBL/GenBank/DDBJ databases">
        <authorList>
            <person name="de Groot N.N."/>
        </authorList>
    </citation>
    <scope>NUCLEOTIDE SEQUENCE [LARGE SCALE GENOMIC DNA]</scope>
    <source>
        <strain evidence="2 3">DSM 16957</strain>
    </source>
</reference>
<dbReference type="EMBL" id="FNAG01000001">
    <property type="protein sequence ID" value="SDD09635.1"/>
    <property type="molecule type" value="Genomic_DNA"/>
</dbReference>
<organism evidence="2 3">
    <name type="scientific">Aquimonas voraii</name>
    <dbReference type="NCBI Taxonomy" id="265719"/>
    <lineage>
        <taxon>Bacteria</taxon>
        <taxon>Pseudomonadati</taxon>
        <taxon>Pseudomonadota</taxon>
        <taxon>Gammaproteobacteria</taxon>
        <taxon>Lysobacterales</taxon>
        <taxon>Lysobacteraceae</taxon>
        <taxon>Aquimonas</taxon>
    </lineage>
</organism>
<evidence type="ECO:0000313" key="2">
    <source>
        <dbReference type="EMBL" id="SDD09635.1"/>
    </source>
</evidence>
<proteinExistence type="predicted"/>
<keyword evidence="1" id="KW-0732">Signal</keyword>
<dbReference type="RefSeq" id="WP_091237724.1">
    <property type="nucleotide sequence ID" value="NZ_FNAG01000001.1"/>
</dbReference>
<feature type="chain" id="PRO_5011477744" description="DUF2845 domain-containing protein" evidence="1">
    <location>
        <begin position="23"/>
        <end position="190"/>
    </location>
</feature>
<sequence>MNRLSRPIFLLGLLALISTASAMDLQRCNGRVLKLGDWASEAPRLCGAPFHVDRWQEIAYVDLDAHRSLRQRIEWNEAYFDLGEGSLLFRVRSRQGRIVAIDTLERRGGPAQPGDCSLAALKRSQSVGEVVHRCGLPAQRIDLGVALVDQRGHGEEAKDLRHQQWLYSAGGNETLVIELHEGRLVRAGLR</sequence>
<evidence type="ECO:0008006" key="4">
    <source>
        <dbReference type="Google" id="ProtNLM"/>
    </source>
</evidence>
<name>A0A1G6S0A0_9GAMM</name>
<dbReference type="OrthoDB" id="8906462at2"/>
<keyword evidence="3" id="KW-1185">Reference proteome</keyword>
<evidence type="ECO:0000256" key="1">
    <source>
        <dbReference type="SAM" id="SignalP"/>
    </source>
</evidence>
<protein>
    <recommendedName>
        <fullName evidence="4">DUF2845 domain-containing protein</fullName>
    </recommendedName>
</protein>